<evidence type="ECO:0000313" key="3">
    <source>
        <dbReference type="Proteomes" id="UP000199438"/>
    </source>
</evidence>
<keyword evidence="1" id="KW-0472">Membrane</keyword>
<dbReference type="EMBL" id="FOKV01000001">
    <property type="protein sequence ID" value="SFB68437.1"/>
    <property type="molecule type" value="Genomic_DNA"/>
</dbReference>
<dbReference type="AlphaFoldDB" id="A0A1I1D0X6"/>
<dbReference type="OrthoDB" id="1362378at2"/>
<feature type="transmembrane region" description="Helical" evidence="1">
    <location>
        <begin position="71"/>
        <end position="90"/>
    </location>
</feature>
<name>A0A1I1D0X6_9FLAO</name>
<keyword evidence="1" id="KW-1133">Transmembrane helix</keyword>
<keyword evidence="1" id="KW-0812">Transmembrane</keyword>
<gene>
    <name evidence="2" type="ORF">SAMN04487907_10137</name>
</gene>
<feature type="transmembrane region" description="Helical" evidence="1">
    <location>
        <begin position="6"/>
        <end position="33"/>
    </location>
</feature>
<protein>
    <submittedName>
        <fullName evidence="2">Uncharacterized protein</fullName>
    </submittedName>
</protein>
<evidence type="ECO:0000313" key="2">
    <source>
        <dbReference type="EMBL" id="SFB68437.1"/>
    </source>
</evidence>
<evidence type="ECO:0000256" key="1">
    <source>
        <dbReference type="SAM" id="Phobius"/>
    </source>
</evidence>
<accession>A0A1I1D0X6</accession>
<proteinExistence type="predicted"/>
<organism evidence="2 3">
    <name type="scientific">Zunongwangia mangrovi</name>
    <dbReference type="NCBI Taxonomy" id="1334022"/>
    <lineage>
        <taxon>Bacteria</taxon>
        <taxon>Pseudomonadati</taxon>
        <taxon>Bacteroidota</taxon>
        <taxon>Flavobacteriia</taxon>
        <taxon>Flavobacteriales</taxon>
        <taxon>Flavobacteriaceae</taxon>
        <taxon>Zunongwangia</taxon>
    </lineage>
</organism>
<keyword evidence="3" id="KW-1185">Reference proteome</keyword>
<dbReference type="RefSeq" id="WP_092539394.1">
    <property type="nucleotide sequence ID" value="NZ_FOKV01000001.1"/>
</dbReference>
<feature type="transmembrane region" description="Helical" evidence="1">
    <location>
        <begin position="45"/>
        <end position="65"/>
    </location>
</feature>
<dbReference type="Proteomes" id="UP000199438">
    <property type="component" value="Unassembled WGS sequence"/>
</dbReference>
<reference evidence="3" key="1">
    <citation type="submission" date="2016-10" db="EMBL/GenBank/DDBJ databases">
        <authorList>
            <person name="Varghese N."/>
            <person name="Submissions S."/>
        </authorList>
    </citation>
    <scope>NUCLEOTIDE SEQUENCE [LARGE SCALE GENOMIC DNA]</scope>
    <source>
        <strain evidence="3">DSM 24499</strain>
    </source>
</reference>
<sequence>MNKGNIVIGFLIGLSTTIGGVFLFTTFFSDYSFEASLRDSITNDYFGKLVAIGAVLNFLPFFVFMRKKQIYHARGILLACLVVAITIAVVKIRNF</sequence>
<dbReference type="STRING" id="1334022.SAMN04487907_10137"/>